<proteinExistence type="predicted"/>
<keyword evidence="2" id="KW-1185">Reference proteome</keyword>
<organism evidence="1 2">
    <name type="scientific">Senna tora</name>
    <dbReference type="NCBI Taxonomy" id="362788"/>
    <lineage>
        <taxon>Eukaryota</taxon>
        <taxon>Viridiplantae</taxon>
        <taxon>Streptophyta</taxon>
        <taxon>Embryophyta</taxon>
        <taxon>Tracheophyta</taxon>
        <taxon>Spermatophyta</taxon>
        <taxon>Magnoliopsida</taxon>
        <taxon>eudicotyledons</taxon>
        <taxon>Gunneridae</taxon>
        <taxon>Pentapetalae</taxon>
        <taxon>rosids</taxon>
        <taxon>fabids</taxon>
        <taxon>Fabales</taxon>
        <taxon>Fabaceae</taxon>
        <taxon>Caesalpinioideae</taxon>
        <taxon>Cassia clade</taxon>
        <taxon>Senna</taxon>
    </lineage>
</organism>
<evidence type="ECO:0000313" key="2">
    <source>
        <dbReference type="Proteomes" id="UP000634136"/>
    </source>
</evidence>
<dbReference type="Proteomes" id="UP000634136">
    <property type="component" value="Unassembled WGS sequence"/>
</dbReference>
<evidence type="ECO:0000313" key="1">
    <source>
        <dbReference type="EMBL" id="KAF7805941.1"/>
    </source>
</evidence>
<gene>
    <name evidence="1" type="ORF">G2W53_038102</name>
</gene>
<sequence length="23" mass="2710">MGNNNLRFRQSLSNLMTETVKQQ</sequence>
<accession>A0A834W4W5</accession>
<name>A0A834W4W5_9FABA</name>
<dbReference type="AlphaFoldDB" id="A0A834W4W5"/>
<comment type="caution">
    <text evidence="1">The sequence shown here is derived from an EMBL/GenBank/DDBJ whole genome shotgun (WGS) entry which is preliminary data.</text>
</comment>
<reference evidence="1" key="1">
    <citation type="submission" date="2020-09" db="EMBL/GenBank/DDBJ databases">
        <title>Genome-Enabled Discovery of Anthraquinone Biosynthesis in Senna tora.</title>
        <authorList>
            <person name="Kang S.-H."/>
            <person name="Pandey R.P."/>
            <person name="Lee C.-M."/>
            <person name="Sim J.-S."/>
            <person name="Jeong J.-T."/>
            <person name="Choi B.-S."/>
            <person name="Jung M."/>
            <person name="Ginzburg D."/>
            <person name="Zhao K."/>
            <person name="Won S.Y."/>
            <person name="Oh T.-J."/>
            <person name="Yu Y."/>
            <person name="Kim N.-H."/>
            <person name="Lee O.R."/>
            <person name="Lee T.-H."/>
            <person name="Bashyal P."/>
            <person name="Kim T.-S."/>
            <person name="Lee W.-H."/>
            <person name="Kawkins C."/>
            <person name="Kim C.-K."/>
            <person name="Kim J.S."/>
            <person name="Ahn B.O."/>
            <person name="Rhee S.Y."/>
            <person name="Sohng J.K."/>
        </authorList>
    </citation>
    <scope>NUCLEOTIDE SEQUENCE</scope>
    <source>
        <tissue evidence="1">Leaf</tissue>
    </source>
</reference>
<dbReference type="EMBL" id="JAAIUW010000012">
    <property type="protein sequence ID" value="KAF7805941.1"/>
    <property type="molecule type" value="Genomic_DNA"/>
</dbReference>
<protein>
    <submittedName>
        <fullName evidence="1">Uncharacterized protein</fullName>
    </submittedName>
</protein>